<dbReference type="Proteomes" id="UP000267524">
    <property type="component" value="Unassembled WGS sequence"/>
</dbReference>
<dbReference type="AlphaFoldDB" id="A0A3M7L5G2"/>
<comment type="caution">
    <text evidence="1">The sequence shown here is derived from an EMBL/GenBank/DDBJ whole genome shotgun (WGS) entry which is preliminary data.</text>
</comment>
<name>A0A3M7L5G2_9FLAO</name>
<reference evidence="1 2" key="1">
    <citation type="submission" date="2018-08" db="EMBL/GenBank/DDBJ databases">
        <title>Chryseobacterium nematophagum: a novel matrix digesting pathogen of nematodes.</title>
        <authorList>
            <person name="Page A."/>
            <person name="Roberts M."/>
            <person name="Felix M.-A."/>
            <person name="Weir W."/>
        </authorList>
    </citation>
    <scope>NUCLEOTIDE SEQUENCE [LARGE SCALE GENOMIC DNA]</scope>
    <source>
        <strain evidence="1 2">JUb275</strain>
    </source>
</reference>
<keyword evidence="2" id="KW-1185">Reference proteome</keyword>
<dbReference type="InterPro" id="IPR016181">
    <property type="entry name" value="Acyl_CoA_acyltransferase"/>
</dbReference>
<evidence type="ECO:0000313" key="2">
    <source>
        <dbReference type="Proteomes" id="UP000267524"/>
    </source>
</evidence>
<evidence type="ECO:0000313" key="1">
    <source>
        <dbReference type="EMBL" id="RMZ57943.1"/>
    </source>
</evidence>
<protein>
    <submittedName>
        <fullName evidence="1">8-amino-7-oxononanoate synthase</fullName>
    </submittedName>
</protein>
<proteinExistence type="predicted"/>
<organism evidence="1 2">
    <name type="scientific">Chryseobacterium nematophagum</name>
    <dbReference type="NCBI Taxonomy" id="2305228"/>
    <lineage>
        <taxon>Bacteria</taxon>
        <taxon>Pseudomonadati</taxon>
        <taxon>Bacteroidota</taxon>
        <taxon>Flavobacteriia</taxon>
        <taxon>Flavobacteriales</taxon>
        <taxon>Weeksellaceae</taxon>
        <taxon>Chryseobacterium group</taxon>
        <taxon>Chryseobacterium</taxon>
    </lineage>
</organism>
<sequence>MSYTFEIHKNPSELPSNWDDIIGSNNVMLSQGYLCALYTSAPSNMKCYHVAVFQDKELIGGVIFQYLDFQYHSTFQKNEVWCSIRNFLARRYSKNVMILGNNMLTGQNGFYFDTSKISVEELFHLLMESVQKMQKEVGKTSLIIFKDYQESFLPYFNTEMYSSYYKFTVQPNMILDIRGNWNNFEGYLNDFSKKYRARAKSAKNKLVGIEKHEMSINDIKKHQEVMDTLYQNVAENAPFNTFFLSKNHFEEMKKELNESFRVFGYFLNKRLIGFYTLILNAKDIDTYFLGYDKLLQKEKQVYLNMLFDMVEFGIKNHYQRIIFGRTALEIKSTVGAEPVKIFGLIKHRNRMLNRLIKIIFPSVNPETEWIQRKPFKEND</sequence>
<dbReference type="RefSeq" id="WP_122548389.1">
    <property type="nucleotide sequence ID" value="NZ_QWIV01000015.1"/>
</dbReference>
<dbReference type="SUPFAM" id="SSF55729">
    <property type="entry name" value="Acyl-CoA N-acyltransferases (Nat)"/>
    <property type="match status" value="1"/>
</dbReference>
<dbReference type="EMBL" id="QWIV01000015">
    <property type="protein sequence ID" value="RMZ57943.1"/>
    <property type="molecule type" value="Genomic_DNA"/>
</dbReference>
<dbReference type="Gene3D" id="3.40.630.30">
    <property type="match status" value="1"/>
</dbReference>
<accession>A0A3M7L5G2</accession>
<gene>
    <name evidence="1" type="ORF">D1632_16695</name>
</gene>